<dbReference type="FunFam" id="3.40.50.10130:FF:000002">
    <property type="entry name" value="DNA repair endonuclease XPF"/>
    <property type="match status" value="1"/>
</dbReference>
<evidence type="ECO:0000256" key="7">
    <source>
        <dbReference type="ARBA" id="ARBA00023125"/>
    </source>
</evidence>
<feature type="compositionally biased region" description="Polar residues" evidence="10">
    <location>
        <begin position="501"/>
        <end position="516"/>
    </location>
</feature>
<dbReference type="Proteomes" id="UP000759537">
    <property type="component" value="Unassembled WGS sequence"/>
</dbReference>
<name>A0A9P5TBZ8_9AGAM</name>
<dbReference type="SUPFAM" id="SSF52980">
    <property type="entry name" value="Restriction endonuclease-like"/>
    <property type="match status" value="1"/>
</dbReference>
<evidence type="ECO:0000256" key="5">
    <source>
        <dbReference type="ARBA" id="ARBA00022763"/>
    </source>
</evidence>
<dbReference type="GO" id="GO:0000110">
    <property type="term" value="C:nucleotide-excision repair factor 1 complex"/>
    <property type="evidence" value="ECO:0007669"/>
    <property type="project" value="TreeGrafter"/>
</dbReference>
<evidence type="ECO:0000256" key="4">
    <source>
        <dbReference type="ARBA" id="ARBA00022759"/>
    </source>
</evidence>
<accession>A0A9P5TBZ8</accession>
<dbReference type="GO" id="GO:0003684">
    <property type="term" value="F:damaged DNA binding"/>
    <property type="evidence" value="ECO:0007669"/>
    <property type="project" value="TreeGrafter"/>
</dbReference>
<dbReference type="GO" id="GO:1901255">
    <property type="term" value="P:nucleotide-excision repair involved in interstrand cross-link repair"/>
    <property type="evidence" value="ECO:0007669"/>
    <property type="project" value="TreeGrafter"/>
</dbReference>
<dbReference type="GO" id="GO:0003697">
    <property type="term" value="F:single-stranded DNA binding"/>
    <property type="evidence" value="ECO:0007669"/>
    <property type="project" value="TreeGrafter"/>
</dbReference>
<keyword evidence="8" id="KW-0234">DNA repair</keyword>
<comment type="caution">
    <text evidence="12">The sequence shown here is derived from an EMBL/GenBank/DDBJ whole genome shotgun (WGS) entry which is preliminary data.</text>
</comment>
<dbReference type="PANTHER" id="PTHR10150:SF0">
    <property type="entry name" value="DNA REPAIR ENDONUCLEASE XPF"/>
    <property type="match status" value="1"/>
</dbReference>
<keyword evidence="4" id="KW-0255">Endonuclease</keyword>
<dbReference type="InterPro" id="IPR047520">
    <property type="entry name" value="XPF_nuclease"/>
</dbReference>
<dbReference type="CDD" id="cd20078">
    <property type="entry name" value="XPF_nuclease_XPF_euk"/>
    <property type="match status" value="1"/>
</dbReference>
<dbReference type="GO" id="GO:0000724">
    <property type="term" value="P:double-strand break repair via homologous recombination"/>
    <property type="evidence" value="ECO:0007669"/>
    <property type="project" value="TreeGrafter"/>
</dbReference>
<organism evidence="12 13">
    <name type="scientific">Russula ochroleuca</name>
    <dbReference type="NCBI Taxonomy" id="152965"/>
    <lineage>
        <taxon>Eukaryota</taxon>
        <taxon>Fungi</taxon>
        <taxon>Dikarya</taxon>
        <taxon>Basidiomycota</taxon>
        <taxon>Agaricomycotina</taxon>
        <taxon>Agaricomycetes</taxon>
        <taxon>Russulales</taxon>
        <taxon>Russulaceae</taxon>
        <taxon>Russula</taxon>
    </lineage>
</organism>
<evidence type="ECO:0000313" key="12">
    <source>
        <dbReference type="EMBL" id="KAF8483622.1"/>
    </source>
</evidence>
<keyword evidence="6" id="KW-0378">Hydrolase</keyword>
<dbReference type="Pfam" id="PF02732">
    <property type="entry name" value="ERCC4"/>
    <property type="match status" value="1"/>
</dbReference>
<keyword evidence="9" id="KW-0539">Nucleus</keyword>
<dbReference type="SUPFAM" id="SSF47781">
    <property type="entry name" value="RuvA domain 2-like"/>
    <property type="match status" value="1"/>
</dbReference>
<evidence type="ECO:0000313" key="13">
    <source>
        <dbReference type="Proteomes" id="UP000759537"/>
    </source>
</evidence>
<evidence type="ECO:0000259" key="11">
    <source>
        <dbReference type="SMART" id="SM00891"/>
    </source>
</evidence>
<comment type="similarity">
    <text evidence="2">Belongs to the XPF family.</text>
</comment>
<dbReference type="AlphaFoldDB" id="A0A9P5TBZ8"/>
<dbReference type="InterPro" id="IPR010994">
    <property type="entry name" value="RuvA_2-like"/>
</dbReference>
<dbReference type="InterPro" id="IPR006166">
    <property type="entry name" value="ERCC4_domain"/>
</dbReference>
<keyword evidence="7" id="KW-0238">DNA-binding</keyword>
<protein>
    <recommendedName>
        <fullName evidence="11">ERCC4 domain-containing protein</fullName>
    </recommendedName>
</protein>
<dbReference type="PANTHER" id="PTHR10150">
    <property type="entry name" value="DNA REPAIR ENDONUCLEASE XPF"/>
    <property type="match status" value="1"/>
</dbReference>
<keyword evidence="3" id="KW-0540">Nuclease</keyword>
<reference evidence="12" key="1">
    <citation type="submission" date="2019-10" db="EMBL/GenBank/DDBJ databases">
        <authorList>
            <consortium name="DOE Joint Genome Institute"/>
            <person name="Kuo A."/>
            <person name="Miyauchi S."/>
            <person name="Kiss E."/>
            <person name="Drula E."/>
            <person name="Kohler A."/>
            <person name="Sanchez-Garcia M."/>
            <person name="Andreopoulos B."/>
            <person name="Barry K.W."/>
            <person name="Bonito G."/>
            <person name="Buee M."/>
            <person name="Carver A."/>
            <person name="Chen C."/>
            <person name="Cichocki N."/>
            <person name="Clum A."/>
            <person name="Culley D."/>
            <person name="Crous P.W."/>
            <person name="Fauchery L."/>
            <person name="Girlanda M."/>
            <person name="Hayes R."/>
            <person name="Keri Z."/>
            <person name="LaButti K."/>
            <person name="Lipzen A."/>
            <person name="Lombard V."/>
            <person name="Magnuson J."/>
            <person name="Maillard F."/>
            <person name="Morin E."/>
            <person name="Murat C."/>
            <person name="Nolan M."/>
            <person name="Ohm R."/>
            <person name="Pangilinan J."/>
            <person name="Pereira M."/>
            <person name="Perotto S."/>
            <person name="Peter M."/>
            <person name="Riley R."/>
            <person name="Sitrit Y."/>
            <person name="Stielow B."/>
            <person name="Szollosi G."/>
            <person name="Zifcakova L."/>
            <person name="Stursova M."/>
            <person name="Spatafora J.W."/>
            <person name="Tedersoo L."/>
            <person name="Vaario L.-M."/>
            <person name="Yamada A."/>
            <person name="Yan M."/>
            <person name="Wang P."/>
            <person name="Xu J."/>
            <person name="Bruns T."/>
            <person name="Baldrian P."/>
            <person name="Vilgalys R."/>
            <person name="Henrissat B."/>
            <person name="Grigoriev I.V."/>
            <person name="Hibbett D."/>
            <person name="Nagy L.G."/>
            <person name="Martin F.M."/>
        </authorList>
    </citation>
    <scope>NUCLEOTIDE SEQUENCE</scope>
    <source>
        <strain evidence="12">Prilba</strain>
    </source>
</reference>
<proteinExistence type="inferred from homology"/>
<feature type="region of interest" description="Disordered" evidence="10">
    <location>
        <begin position="501"/>
        <end position="566"/>
    </location>
</feature>
<dbReference type="Gene3D" id="1.10.150.20">
    <property type="entry name" value="5' to 3' exonuclease, C-terminal subdomain"/>
    <property type="match status" value="1"/>
</dbReference>
<dbReference type="GO" id="GO:0000014">
    <property type="term" value="F:single-stranded DNA endodeoxyribonuclease activity"/>
    <property type="evidence" value="ECO:0007669"/>
    <property type="project" value="TreeGrafter"/>
</dbReference>
<evidence type="ECO:0000256" key="10">
    <source>
        <dbReference type="SAM" id="MobiDB-lite"/>
    </source>
</evidence>
<keyword evidence="5" id="KW-0227">DNA damage</keyword>
<reference evidence="12" key="2">
    <citation type="journal article" date="2020" name="Nat. Commun.">
        <title>Large-scale genome sequencing of mycorrhizal fungi provides insights into the early evolution of symbiotic traits.</title>
        <authorList>
            <person name="Miyauchi S."/>
            <person name="Kiss E."/>
            <person name="Kuo A."/>
            <person name="Drula E."/>
            <person name="Kohler A."/>
            <person name="Sanchez-Garcia M."/>
            <person name="Morin E."/>
            <person name="Andreopoulos B."/>
            <person name="Barry K.W."/>
            <person name="Bonito G."/>
            <person name="Buee M."/>
            <person name="Carver A."/>
            <person name="Chen C."/>
            <person name="Cichocki N."/>
            <person name="Clum A."/>
            <person name="Culley D."/>
            <person name="Crous P.W."/>
            <person name="Fauchery L."/>
            <person name="Girlanda M."/>
            <person name="Hayes R.D."/>
            <person name="Keri Z."/>
            <person name="LaButti K."/>
            <person name="Lipzen A."/>
            <person name="Lombard V."/>
            <person name="Magnuson J."/>
            <person name="Maillard F."/>
            <person name="Murat C."/>
            <person name="Nolan M."/>
            <person name="Ohm R.A."/>
            <person name="Pangilinan J."/>
            <person name="Pereira M.F."/>
            <person name="Perotto S."/>
            <person name="Peter M."/>
            <person name="Pfister S."/>
            <person name="Riley R."/>
            <person name="Sitrit Y."/>
            <person name="Stielow J.B."/>
            <person name="Szollosi G."/>
            <person name="Zifcakova L."/>
            <person name="Stursova M."/>
            <person name="Spatafora J.W."/>
            <person name="Tedersoo L."/>
            <person name="Vaario L.M."/>
            <person name="Yamada A."/>
            <person name="Yan M."/>
            <person name="Wang P."/>
            <person name="Xu J."/>
            <person name="Bruns T."/>
            <person name="Baldrian P."/>
            <person name="Vilgalys R."/>
            <person name="Dunand C."/>
            <person name="Henrissat B."/>
            <person name="Grigoriev I.V."/>
            <person name="Hibbett D."/>
            <person name="Nagy L.G."/>
            <person name="Martin F.M."/>
        </authorList>
    </citation>
    <scope>NUCLEOTIDE SEQUENCE</scope>
    <source>
        <strain evidence="12">Prilba</strain>
    </source>
</reference>
<dbReference type="OrthoDB" id="361020at2759"/>
<dbReference type="Gene3D" id="3.40.50.10130">
    <property type="match status" value="1"/>
</dbReference>
<comment type="subcellular location">
    <subcellularLocation>
        <location evidence="1">Nucleus</location>
    </subcellularLocation>
</comment>
<sequence>MSLDGLLPFHHTILQEIHDPSNSQLVLLARGLGLRKIVCTLMQIYDQSTNLVLLVNASSDEEAAIGEELGIMGCRKPGLRVVSYEMGKKDRLDLYKNGGLISVTSRILVVDMLQSDLPTELVTGLLVLHAEKVTALSLEAFIVRLYREKNNTGFVKAFSDQPEHITSGLSPLRSIMKELQLHTVLIYPRFHQVVKDSLERKRADVVELYQPMTDSMKEIHGGLVQCMSMTLAELKRSNTTLDLDDLNVENAYFRSFEAIVRRQLDTVWHKVGPRTKQLVSDLATLRRLLSYLLNYDPLAFHTYLETIIASNTLSAAGNPRQNQSPWLLSDAAHIVFETAKRRCYVLREAPEKPTRVSTDVIEISDDEDAWEALDEVEGRIRSTPATTNRKNPVKSHPRPTWLPKSIEPILEELPKWHLLAETLKEIEEEIMRQESLSSSASPIRGNNVVLVMTSSTQTSSLLSEYLAFMDSDALPGQHGRKMLEKKLRRYLYWKARLSARSAESQPPSANNNNRQSPPGDDEISPALRKKDRDKAERAASRRRVRGGAPSAVNVRTQGPEQASAAPHAEEGILAEFLSTQDNTSADAEIALALSLEDSFPPDDAEVDPFYGLLVPAQTVVVRAYADDSDDRMLAELQPRFIVMYEPNQDFIRRIEVYKASNPGLGVRVYFMIYQMTAEEHKYLASLRKEKDSFERLIRERGTMLIPIHENRAGSDVGEAIIKTISSRVAGGRTELSTEASRVIVDMREFRSTLPSLLHASTMIIVPATLTVGDYILTPEICVERKSIPDLVSSFNSGRLYAQCELMSAHYKQPILLIEFEEQKSFSLEIVQDVKSFVKPTGKYPIKKPGTSSNNQEIQPPSIQQKLVLLTLAFPRVRVLWSSSPYATADIFKDLKASSREPDYAAAVAVGADSDPAAGQGMHGPAEELLHTLPGITAKNAGYVMSRVRSMRELCELRLDQVQDILGNDPGRACWEFLHWGEVPSA</sequence>
<evidence type="ECO:0000256" key="2">
    <source>
        <dbReference type="ARBA" id="ARBA00010015"/>
    </source>
</evidence>
<feature type="compositionally biased region" description="Basic and acidic residues" evidence="10">
    <location>
        <begin position="528"/>
        <end position="539"/>
    </location>
</feature>
<dbReference type="InterPro" id="IPR011335">
    <property type="entry name" value="Restrct_endonuc-II-like"/>
</dbReference>
<evidence type="ECO:0000256" key="1">
    <source>
        <dbReference type="ARBA" id="ARBA00004123"/>
    </source>
</evidence>
<evidence type="ECO:0000256" key="3">
    <source>
        <dbReference type="ARBA" id="ARBA00022722"/>
    </source>
</evidence>
<feature type="domain" description="ERCC4" evidence="11">
    <location>
        <begin position="741"/>
        <end position="821"/>
    </location>
</feature>
<evidence type="ECO:0000256" key="6">
    <source>
        <dbReference type="ARBA" id="ARBA00022801"/>
    </source>
</evidence>
<dbReference type="EMBL" id="WHVB01000004">
    <property type="protein sequence ID" value="KAF8483622.1"/>
    <property type="molecule type" value="Genomic_DNA"/>
</dbReference>
<evidence type="ECO:0000256" key="9">
    <source>
        <dbReference type="ARBA" id="ARBA00023242"/>
    </source>
</evidence>
<dbReference type="GO" id="GO:0000712">
    <property type="term" value="P:resolution of meiotic recombination intermediates"/>
    <property type="evidence" value="ECO:0007669"/>
    <property type="project" value="TreeGrafter"/>
</dbReference>
<gene>
    <name evidence="12" type="ORF">DFH94DRAFT_625827</name>
</gene>
<evidence type="ECO:0000256" key="8">
    <source>
        <dbReference type="ARBA" id="ARBA00023204"/>
    </source>
</evidence>
<keyword evidence="13" id="KW-1185">Reference proteome</keyword>
<dbReference type="SMART" id="SM00891">
    <property type="entry name" value="ERCC4"/>
    <property type="match status" value="1"/>
</dbReference>